<feature type="chain" id="PRO_5044289397" evidence="1">
    <location>
        <begin position="21"/>
        <end position="141"/>
    </location>
</feature>
<protein>
    <submittedName>
        <fullName evidence="2">Uncharacterized protein</fullName>
    </submittedName>
</protein>
<sequence length="141" mass="15661">MALACATLALLEIMPPSCVPIHPRAPQHPGFMVGVGQKDSYLEDRTQSRHSVRILKYLVEQGIITDQDDVGKIWHHHTFYKENVSLIGAGASTLQLGAWDTHSPQWVTGRDGRWNNVGFHPLIPGPMEPSYWGHGTQSSLI</sequence>
<keyword evidence="3" id="KW-1185">Reference proteome</keyword>
<comment type="caution">
    <text evidence="2">The sequence shown here is derived from an EMBL/GenBank/DDBJ whole genome shotgun (WGS) entry which is preliminary data.</text>
</comment>
<accession>A0AB34G9Z2</accession>
<dbReference type="Proteomes" id="UP001159641">
    <property type="component" value="Unassembled WGS sequence"/>
</dbReference>
<dbReference type="InterPro" id="IPR043129">
    <property type="entry name" value="ATPase_NBD"/>
</dbReference>
<keyword evidence="1" id="KW-0732">Signal</keyword>
<evidence type="ECO:0000256" key="1">
    <source>
        <dbReference type="SAM" id="SignalP"/>
    </source>
</evidence>
<feature type="signal peptide" evidence="1">
    <location>
        <begin position="1"/>
        <end position="20"/>
    </location>
</feature>
<dbReference type="SUPFAM" id="SSF53067">
    <property type="entry name" value="Actin-like ATPase domain"/>
    <property type="match status" value="1"/>
</dbReference>
<evidence type="ECO:0000313" key="3">
    <source>
        <dbReference type="Proteomes" id="UP001159641"/>
    </source>
</evidence>
<reference evidence="2 3" key="1">
    <citation type="submission" date="2022-11" db="EMBL/GenBank/DDBJ databases">
        <title>Whole genome sequence of Eschrichtius robustus ER-17-0199.</title>
        <authorList>
            <person name="Bruniche-Olsen A."/>
            <person name="Black A.N."/>
            <person name="Fields C.J."/>
            <person name="Walden K."/>
            <person name="Dewoody J.A."/>
        </authorList>
    </citation>
    <scope>NUCLEOTIDE SEQUENCE [LARGE SCALE GENOMIC DNA]</scope>
    <source>
        <strain evidence="2">ER-17-0199</strain>
        <tissue evidence="2">Blubber</tissue>
    </source>
</reference>
<gene>
    <name evidence="2" type="ORF">J1605_015195</name>
</gene>
<dbReference type="AlphaFoldDB" id="A0AB34G9Z2"/>
<dbReference type="Gene3D" id="3.30.420.40">
    <property type="match status" value="1"/>
</dbReference>
<evidence type="ECO:0000313" key="2">
    <source>
        <dbReference type="EMBL" id="KAJ8776606.1"/>
    </source>
</evidence>
<name>A0AB34G9Z2_ESCRO</name>
<organism evidence="2 3">
    <name type="scientific">Eschrichtius robustus</name>
    <name type="common">California gray whale</name>
    <name type="synonym">Eschrichtius gibbosus</name>
    <dbReference type="NCBI Taxonomy" id="9764"/>
    <lineage>
        <taxon>Eukaryota</taxon>
        <taxon>Metazoa</taxon>
        <taxon>Chordata</taxon>
        <taxon>Craniata</taxon>
        <taxon>Vertebrata</taxon>
        <taxon>Euteleostomi</taxon>
        <taxon>Mammalia</taxon>
        <taxon>Eutheria</taxon>
        <taxon>Laurasiatheria</taxon>
        <taxon>Artiodactyla</taxon>
        <taxon>Whippomorpha</taxon>
        <taxon>Cetacea</taxon>
        <taxon>Mysticeti</taxon>
        <taxon>Eschrichtiidae</taxon>
        <taxon>Eschrichtius</taxon>
    </lineage>
</organism>
<dbReference type="EMBL" id="JAIQCJ010002358">
    <property type="protein sequence ID" value="KAJ8776606.1"/>
    <property type="molecule type" value="Genomic_DNA"/>
</dbReference>
<proteinExistence type="predicted"/>